<dbReference type="Proteomes" id="UP001551210">
    <property type="component" value="Unassembled WGS sequence"/>
</dbReference>
<dbReference type="NCBIfam" id="NF033580">
    <property type="entry name" value="transpos_IS5_3"/>
    <property type="match status" value="1"/>
</dbReference>
<keyword evidence="5" id="KW-1185">Reference proteome</keyword>
<dbReference type="PANTHER" id="PTHR46637:SF1">
    <property type="entry name" value="BLL5188 PROTEIN"/>
    <property type="match status" value="1"/>
</dbReference>
<feature type="domain" description="Insertion element IS402-like" evidence="3">
    <location>
        <begin position="6"/>
        <end position="77"/>
    </location>
</feature>
<name>A0ABV3D6I4_STREX</name>
<dbReference type="PANTHER" id="PTHR46637">
    <property type="entry name" value="TIS1421-TRANSPOSASE PROTEIN A"/>
    <property type="match status" value="1"/>
</dbReference>
<evidence type="ECO:0000256" key="1">
    <source>
        <dbReference type="SAM" id="MobiDB-lite"/>
    </source>
</evidence>
<feature type="region of interest" description="Disordered" evidence="1">
    <location>
        <begin position="106"/>
        <end position="138"/>
    </location>
</feature>
<sequence>MSRGDLTDAQWERLEEVLPPIPKMGRPPRDRRQVFDGIWWRARTGSPWRDVPERYGPWETAYAVFRRWQIDGTWARVLQTLQVKADAEGVLEWEVSVDSTVCRAHQHAAGARKKGPDDPGRARPNGLAAEPDDHGLGRTRGGLTTKIHLAVDASFHVLAAVITAGQRGDAPVFEQVMDRIRVPRIGGGRPRTRPEHVLADRAYSSRQIRSYLRRRGIAHTIPEKRDQAGHRLRRGSLGGRPPGFDREMYKRRHKVECRIGLLKQARGVATRYDKLAARYEATVQLTLIRQPL</sequence>
<protein>
    <submittedName>
        <fullName evidence="4">IS5 family transposase</fullName>
    </submittedName>
</protein>
<dbReference type="EMBL" id="JBEZAM010000097">
    <property type="protein sequence ID" value="MEU7298097.1"/>
    <property type="molecule type" value="Genomic_DNA"/>
</dbReference>
<proteinExistence type="predicted"/>
<dbReference type="InterPro" id="IPR025161">
    <property type="entry name" value="IS402-like_dom"/>
</dbReference>
<dbReference type="Pfam" id="PF13340">
    <property type="entry name" value="DUF4096"/>
    <property type="match status" value="1"/>
</dbReference>
<dbReference type="Pfam" id="PF01609">
    <property type="entry name" value="DDE_Tnp_1"/>
    <property type="match status" value="1"/>
</dbReference>
<evidence type="ECO:0000259" key="3">
    <source>
        <dbReference type="Pfam" id="PF13340"/>
    </source>
</evidence>
<evidence type="ECO:0000313" key="4">
    <source>
        <dbReference type="EMBL" id="MEU7298097.1"/>
    </source>
</evidence>
<dbReference type="InterPro" id="IPR002559">
    <property type="entry name" value="Transposase_11"/>
</dbReference>
<feature type="domain" description="Transposase IS4-like" evidence="2">
    <location>
        <begin position="95"/>
        <end position="283"/>
    </location>
</feature>
<evidence type="ECO:0000259" key="2">
    <source>
        <dbReference type="Pfam" id="PF01609"/>
    </source>
</evidence>
<comment type="caution">
    <text evidence="4">The sequence shown here is derived from an EMBL/GenBank/DDBJ whole genome shotgun (WGS) entry which is preliminary data.</text>
</comment>
<accession>A0ABV3D6I4</accession>
<evidence type="ECO:0000313" key="5">
    <source>
        <dbReference type="Proteomes" id="UP001551210"/>
    </source>
</evidence>
<reference evidence="4 5" key="1">
    <citation type="submission" date="2024-06" db="EMBL/GenBank/DDBJ databases">
        <title>The Natural Products Discovery Center: Release of the First 8490 Sequenced Strains for Exploring Actinobacteria Biosynthetic Diversity.</title>
        <authorList>
            <person name="Kalkreuter E."/>
            <person name="Kautsar S.A."/>
            <person name="Yang D."/>
            <person name="Bader C.D."/>
            <person name="Teijaro C.N."/>
            <person name="Fluegel L."/>
            <person name="Davis C.M."/>
            <person name="Simpson J.R."/>
            <person name="Lauterbach L."/>
            <person name="Steele A.D."/>
            <person name="Gui C."/>
            <person name="Meng S."/>
            <person name="Li G."/>
            <person name="Viehrig K."/>
            <person name="Ye F."/>
            <person name="Su P."/>
            <person name="Kiefer A.F."/>
            <person name="Nichols A."/>
            <person name="Cepeda A.J."/>
            <person name="Yan W."/>
            <person name="Fan B."/>
            <person name="Jiang Y."/>
            <person name="Adhikari A."/>
            <person name="Zheng C.-J."/>
            <person name="Schuster L."/>
            <person name="Cowan T.M."/>
            <person name="Smanski M.J."/>
            <person name="Chevrette M.G."/>
            <person name="De Carvalho L.P.S."/>
            <person name="Shen B."/>
        </authorList>
    </citation>
    <scope>NUCLEOTIDE SEQUENCE [LARGE SCALE GENOMIC DNA]</scope>
    <source>
        <strain evidence="4 5">NPDC045705</strain>
    </source>
</reference>
<dbReference type="InterPro" id="IPR052909">
    <property type="entry name" value="Transposase_6_like"/>
</dbReference>
<organism evidence="4 5">
    <name type="scientific">Streptomyces exfoliatus</name>
    <name type="common">Streptomyces hydrogenans</name>
    <dbReference type="NCBI Taxonomy" id="1905"/>
    <lineage>
        <taxon>Bacteria</taxon>
        <taxon>Bacillati</taxon>
        <taxon>Actinomycetota</taxon>
        <taxon>Actinomycetes</taxon>
        <taxon>Kitasatosporales</taxon>
        <taxon>Streptomycetaceae</taxon>
        <taxon>Streptomyces</taxon>
    </lineage>
</organism>
<gene>
    <name evidence="4" type="ORF">AB0A76_33715</name>
</gene>